<evidence type="ECO:0000313" key="2">
    <source>
        <dbReference type="Proteomes" id="UP000008457"/>
    </source>
</evidence>
<reference evidence="1 2" key="2">
    <citation type="journal article" date="2011" name="Stand. Genomic Sci.">
        <title>Complete genome sequence of Mahella australiensis type strain (50-1 BON).</title>
        <authorList>
            <person name="Sikorski J."/>
            <person name="Teshima H."/>
            <person name="Nolan M."/>
            <person name="Lucas S."/>
            <person name="Hammon N."/>
            <person name="Deshpande S."/>
            <person name="Cheng J.F."/>
            <person name="Pitluck S."/>
            <person name="Liolios K."/>
            <person name="Pagani I."/>
            <person name="Ivanova N."/>
            <person name="Huntemann M."/>
            <person name="Mavromatis K."/>
            <person name="Ovchinikova G."/>
            <person name="Pati A."/>
            <person name="Tapia R."/>
            <person name="Han C."/>
            <person name="Goodwin L."/>
            <person name="Chen A."/>
            <person name="Palaniappan K."/>
            <person name="Land M."/>
            <person name="Hauser L."/>
            <person name="Ngatchou-Djao O.D."/>
            <person name="Rohde M."/>
            <person name="Pukall R."/>
            <person name="Spring S."/>
            <person name="Abt B."/>
            <person name="Goker M."/>
            <person name="Detter J.C."/>
            <person name="Woyke T."/>
            <person name="Bristow J."/>
            <person name="Markowitz V."/>
            <person name="Hugenholtz P."/>
            <person name="Eisen J.A."/>
            <person name="Kyrpides N.C."/>
            <person name="Klenk H.P."/>
            <person name="Lapidus A."/>
        </authorList>
    </citation>
    <scope>NUCLEOTIDE SEQUENCE [LARGE SCALE GENOMIC DNA]</scope>
    <source>
        <strain evidence="2">DSM 15567 / CIP 107919 / 50-1 BON</strain>
    </source>
</reference>
<evidence type="ECO:0000313" key="1">
    <source>
        <dbReference type="EMBL" id="AEE95811.1"/>
    </source>
</evidence>
<organism evidence="1 2">
    <name type="scientific">Mahella australiensis (strain DSM 15567 / CIP 107919 / 50-1 BON)</name>
    <dbReference type="NCBI Taxonomy" id="697281"/>
    <lineage>
        <taxon>Bacteria</taxon>
        <taxon>Bacillati</taxon>
        <taxon>Bacillota</taxon>
        <taxon>Clostridia</taxon>
        <taxon>Thermoanaerobacterales</taxon>
        <taxon>Thermoanaerobacterales Family IV. Incertae Sedis</taxon>
        <taxon>Mahella</taxon>
    </lineage>
</organism>
<accession>F3ZZZ3</accession>
<dbReference type="Proteomes" id="UP000008457">
    <property type="component" value="Chromosome"/>
</dbReference>
<dbReference type="STRING" id="697281.Mahau_0608"/>
<proteinExistence type="predicted"/>
<name>F3ZZZ3_MAHA5</name>
<reference evidence="2" key="1">
    <citation type="submission" date="2010-11" db="EMBL/GenBank/DDBJ databases">
        <title>The complete genome of Mahella australiensis DSM 15567.</title>
        <authorList>
            <consortium name="US DOE Joint Genome Institute (JGI-PGF)"/>
            <person name="Lucas S."/>
            <person name="Copeland A."/>
            <person name="Lapidus A."/>
            <person name="Bruce D."/>
            <person name="Goodwin L."/>
            <person name="Pitluck S."/>
            <person name="Kyrpides N."/>
            <person name="Mavromatis K."/>
            <person name="Pagani I."/>
            <person name="Ivanova N."/>
            <person name="Teshima H."/>
            <person name="Brettin T."/>
            <person name="Detter J.C."/>
            <person name="Han C."/>
            <person name="Tapia R."/>
            <person name="Land M."/>
            <person name="Hauser L."/>
            <person name="Markowitz V."/>
            <person name="Cheng J.-F."/>
            <person name="Hugenholtz P."/>
            <person name="Woyke T."/>
            <person name="Wu D."/>
            <person name="Spring S."/>
            <person name="Pukall R."/>
            <person name="Steenblock K."/>
            <person name="Schneider S."/>
            <person name="Klenk H.-P."/>
            <person name="Eisen J.A."/>
        </authorList>
    </citation>
    <scope>NUCLEOTIDE SEQUENCE [LARGE SCALE GENOMIC DNA]</scope>
    <source>
        <strain evidence="2">DSM 15567 / CIP 107919 / 50-1 BON</strain>
    </source>
</reference>
<dbReference type="AlphaFoldDB" id="F3ZZZ3"/>
<sequence>MIIDRLPVMLYHITNTIYKYDEEEEYIKLSSQREDALAGSTLEREGWKTAFGVA</sequence>
<protein>
    <submittedName>
        <fullName evidence="1">Uncharacterized protein</fullName>
    </submittedName>
</protein>
<dbReference type="EMBL" id="CP002360">
    <property type="protein sequence ID" value="AEE95811.1"/>
    <property type="molecule type" value="Genomic_DNA"/>
</dbReference>
<keyword evidence="2" id="KW-1185">Reference proteome</keyword>
<dbReference type="KEGG" id="mas:Mahau_0608"/>
<dbReference type="HOGENOM" id="CLU_3045076_0_0_9"/>
<gene>
    <name evidence="1" type="ordered locus">Mahau_0608</name>
</gene>